<reference evidence="2 3" key="1">
    <citation type="journal article" date="2018" name="Front. Plant Sci.">
        <title>Red Clover (Trifolium pratense) and Zigzag Clover (T. medium) - A Picture of Genomic Similarities and Differences.</title>
        <authorList>
            <person name="Dluhosova J."/>
            <person name="Istvanek J."/>
            <person name="Nedelnik J."/>
            <person name="Repkova J."/>
        </authorList>
    </citation>
    <scope>NUCLEOTIDE SEQUENCE [LARGE SCALE GENOMIC DNA]</scope>
    <source>
        <strain evidence="3">cv. 10/8</strain>
        <tissue evidence="2">Leaf</tissue>
    </source>
</reference>
<feature type="non-terminal residue" evidence="2">
    <location>
        <position position="45"/>
    </location>
</feature>
<proteinExistence type="predicted"/>
<comment type="caution">
    <text evidence="2">The sequence shown here is derived from an EMBL/GenBank/DDBJ whole genome shotgun (WGS) entry which is preliminary data.</text>
</comment>
<evidence type="ECO:0000313" key="2">
    <source>
        <dbReference type="EMBL" id="MCI56022.1"/>
    </source>
</evidence>
<accession>A0A392T5G9</accession>
<feature type="region of interest" description="Disordered" evidence="1">
    <location>
        <begin position="1"/>
        <end position="45"/>
    </location>
</feature>
<dbReference type="Proteomes" id="UP000265520">
    <property type="component" value="Unassembled WGS sequence"/>
</dbReference>
<feature type="compositionally biased region" description="Polar residues" evidence="1">
    <location>
        <begin position="34"/>
        <end position="45"/>
    </location>
</feature>
<evidence type="ECO:0000256" key="1">
    <source>
        <dbReference type="SAM" id="MobiDB-lite"/>
    </source>
</evidence>
<sequence length="45" mass="5138">MQNYLQGQSLWHVVKNPNADHQASNSNQSTNQNRTELNTTPDLEL</sequence>
<evidence type="ECO:0000313" key="3">
    <source>
        <dbReference type="Proteomes" id="UP000265520"/>
    </source>
</evidence>
<keyword evidence="3" id="KW-1185">Reference proteome</keyword>
<feature type="compositionally biased region" description="Low complexity" evidence="1">
    <location>
        <begin position="22"/>
        <end position="33"/>
    </location>
</feature>
<dbReference type="AlphaFoldDB" id="A0A392T5G9"/>
<dbReference type="EMBL" id="LXQA010505665">
    <property type="protein sequence ID" value="MCI56022.1"/>
    <property type="molecule type" value="Genomic_DNA"/>
</dbReference>
<protein>
    <submittedName>
        <fullName evidence="2">Uncharacterized protein</fullName>
    </submittedName>
</protein>
<name>A0A392T5G9_9FABA</name>
<organism evidence="2 3">
    <name type="scientific">Trifolium medium</name>
    <dbReference type="NCBI Taxonomy" id="97028"/>
    <lineage>
        <taxon>Eukaryota</taxon>
        <taxon>Viridiplantae</taxon>
        <taxon>Streptophyta</taxon>
        <taxon>Embryophyta</taxon>
        <taxon>Tracheophyta</taxon>
        <taxon>Spermatophyta</taxon>
        <taxon>Magnoliopsida</taxon>
        <taxon>eudicotyledons</taxon>
        <taxon>Gunneridae</taxon>
        <taxon>Pentapetalae</taxon>
        <taxon>rosids</taxon>
        <taxon>fabids</taxon>
        <taxon>Fabales</taxon>
        <taxon>Fabaceae</taxon>
        <taxon>Papilionoideae</taxon>
        <taxon>50 kb inversion clade</taxon>
        <taxon>NPAAA clade</taxon>
        <taxon>Hologalegina</taxon>
        <taxon>IRL clade</taxon>
        <taxon>Trifolieae</taxon>
        <taxon>Trifolium</taxon>
    </lineage>
</organism>